<feature type="binding site" evidence="5 7">
    <location>
        <position position="129"/>
    </location>
    <ligand>
        <name>Mn(2+)</name>
        <dbReference type="ChEBI" id="CHEBI:29035"/>
        <label>1</label>
    </ligand>
</feature>
<feature type="binding site" evidence="7">
    <location>
        <position position="158"/>
    </location>
    <ligand>
        <name>Mn(2+)</name>
        <dbReference type="ChEBI" id="CHEBI:29035"/>
        <label>1</label>
    </ligand>
</feature>
<evidence type="ECO:0000313" key="10">
    <source>
        <dbReference type="Proteomes" id="UP000292209"/>
    </source>
</evidence>
<comment type="similarity">
    <text evidence="5 8">Belongs to the arginase family.</text>
</comment>
<dbReference type="SUPFAM" id="SSF52768">
    <property type="entry name" value="Arginase/deacetylase"/>
    <property type="match status" value="1"/>
</dbReference>
<dbReference type="GO" id="GO:0008783">
    <property type="term" value="F:agmatinase activity"/>
    <property type="evidence" value="ECO:0007669"/>
    <property type="project" value="TreeGrafter"/>
</dbReference>
<evidence type="ECO:0000256" key="1">
    <source>
        <dbReference type="ARBA" id="ARBA00022723"/>
    </source>
</evidence>
<feature type="binding site" evidence="7">
    <location>
        <position position="248"/>
    </location>
    <ligand>
        <name>Mn(2+)</name>
        <dbReference type="ChEBI" id="CHEBI:29035"/>
        <label>1</label>
    </ligand>
</feature>
<keyword evidence="3 5" id="KW-0369">Histidine metabolism</keyword>
<dbReference type="InterPro" id="IPR023696">
    <property type="entry name" value="Ureohydrolase_dom_sf"/>
</dbReference>
<dbReference type="Pfam" id="PF00491">
    <property type="entry name" value="Arginase"/>
    <property type="match status" value="1"/>
</dbReference>
<dbReference type="GO" id="GO:0030145">
    <property type="term" value="F:manganese ion binding"/>
    <property type="evidence" value="ECO:0007669"/>
    <property type="project" value="UniProtKB-UniRule"/>
</dbReference>
<accession>A0A4Q7PA64</accession>
<proteinExistence type="inferred from homology"/>
<evidence type="ECO:0000256" key="7">
    <source>
        <dbReference type="PIRSR" id="PIRSR036979-1"/>
    </source>
</evidence>
<dbReference type="InterPro" id="IPR006035">
    <property type="entry name" value="Ureohydrolase"/>
</dbReference>
<feature type="binding site" evidence="5">
    <location>
        <position position="156"/>
    </location>
    <ligand>
        <name>Mn(2+)</name>
        <dbReference type="ChEBI" id="CHEBI:29035"/>
        <label>2</label>
    </ligand>
</feature>
<dbReference type="GO" id="GO:0050415">
    <property type="term" value="F:formimidoylglutamase activity"/>
    <property type="evidence" value="ECO:0007669"/>
    <property type="project" value="UniProtKB-UniRule"/>
</dbReference>
<feature type="binding site" evidence="5">
    <location>
        <position position="248"/>
    </location>
    <ligand>
        <name>Mn(2+)</name>
        <dbReference type="ChEBI" id="CHEBI:29035"/>
        <label>2</label>
    </ligand>
</feature>
<feature type="binding site" evidence="5">
    <location>
        <position position="246"/>
    </location>
    <ligand>
        <name>Mn(2+)</name>
        <dbReference type="ChEBI" id="CHEBI:29035"/>
        <label>2</label>
    </ligand>
</feature>
<sequence length="320" mass="35461">MSIYQPTPPSLWSGRDAGTTAYWHQAVTCLDYPEIPSGIPEKKIAIVGYAGDEGVRRNQGRPGTALGPDQIRKMMGPMAYHLPESLRVYDLGNFITVGDQMEETHRQLYATIKNLLSEKVFPLILGGGHDLAFPHGKAAIEHCLDKGEKLGIINLDAHFDLRSKVDGKGHSGSPFFQLAESYPKDFHYLCLGLQRAATPQELFDQAISCKTAWVEIEDFNMSNWHQIVQVIDNFCQQVNKIYLSIDLDGFSSAYAPGVSAPSPWGFSPELAAKVIQWIAGTGKLMTLDIVELNPHVDIDNATARLASRCAEYTLRNIFSH</sequence>
<evidence type="ECO:0000256" key="2">
    <source>
        <dbReference type="ARBA" id="ARBA00022801"/>
    </source>
</evidence>
<dbReference type="PRINTS" id="PR00116">
    <property type="entry name" value="ARGINASE"/>
</dbReference>
<evidence type="ECO:0000256" key="8">
    <source>
        <dbReference type="PROSITE-ProRule" id="PRU00742"/>
    </source>
</evidence>
<dbReference type="AlphaFoldDB" id="A0A4Q7PA64"/>
<name>A0A4Q7PA64_9BACT</name>
<feature type="binding site" evidence="5 7">
    <location>
        <position position="246"/>
    </location>
    <ligand>
        <name>Mn(2+)</name>
        <dbReference type="ChEBI" id="CHEBI:29035"/>
        <label>1</label>
    </ligand>
</feature>
<feature type="binding site" evidence="5 7">
    <location>
        <position position="156"/>
    </location>
    <ligand>
        <name>Mn(2+)</name>
        <dbReference type="ChEBI" id="CHEBI:29035"/>
        <label>1</label>
    </ligand>
</feature>
<dbReference type="GO" id="GO:0019556">
    <property type="term" value="P:L-histidine catabolic process to glutamate and formamide"/>
    <property type="evidence" value="ECO:0007669"/>
    <property type="project" value="UniProtKB-UniRule"/>
</dbReference>
<evidence type="ECO:0000313" key="9">
    <source>
        <dbReference type="EMBL" id="RZS96837.1"/>
    </source>
</evidence>
<organism evidence="9 10">
    <name type="scientific">Cecembia calidifontis</name>
    <dbReference type="NCBI Taxonomy" id="1187080"/>
    <lineage>
        <taxon>Bacteria</taxon>
        <taxon>Pseudomonadati</taxon>
        <taxon>Bacteroidota</taxon>
        <taxon>Cytophagia</taxon>
        <taxon>Cytophagales</taxon>
        <taxon>Cyclobacteriaceae</taxon>
        <taxon>Cecembia</taxon>
    </lineage>
</organism>
<dbReference type="InterPro" id="IPR005923">
    <property type="entry name" value="HutG"/>
</dbReference>
<dbReference type="OrthoDB" id="9788689at2"/>
<dbReference type="GO" id="GO:0033389">
    <property type="term" value="P:putrescine biosynthetic process from arginine, via agmatine"/>
    <property type="evidence" value="ECO:0007669"/>
    <property type="project" value="TreeGrafter"/>
</dbReference>
<reference evidence="9 10" key="1">
    <citation type="submission" date="2019-02" db="EMBL/GenBank/DDBJ databases">
        <title>Genomic Encyclopedia of Archaeal and Bacterial Type Strains, Phase II (KMG-II): from individual species to whole genera.</title>
        <authorList>
            <person name="Goeker M."/>
        </authorList>
    </citation>
    <scope>NUCLEOTIDE SEQUENCE [LARGE SCALE GENOMIC DNA]</scope>
    <source>
        <strain evidence="9 10">DSM 21411</strain>
    </source>
</reference>
<dbReference type="PANTHER" id="PTHR11358:SF35">
    <property type="entry name" value="FORMIMIDOYLGLUTAMASE"/>
    <property type="match status" value="1"/>
</dbReference>
<dbReference type="Proteomes" id="UP000292209">
    <property type="component" value="Unassembled WGS sequence"/>
</dbReference>
<feature type="binding site" evidence="5">
    <location>
        <position position="158"/>
    </location>
    <ligand>
        <name>Mn(2+)</name>
        <dbReference type="ChEBI" id="CHEBI:29035"/>
        <label>2</label>
    </ligand>
</feature>
<dbReference type="CDD" id="cd09988">
    <property type="entry name" value="Formimidoylglutamase"/>
    <property type="match status" value="1"/>
</dbReference>
<dbReference type="GO" id="GO:0019557">
    <property type="term" value="P:L-histidine catabolic process to glutamate and formate"/>
    <property type="evidence" value="ECO:0007669"/>
    <property type="project" value="UniProtKB-UniPathway"/>
</dbReference>
<keyword evidence="10" id="KW-1185">Reference proteome</keyword>
<dbReference type="Gene3D" id="3.40.800.10">
    <property type="entry name" value="Ureohydrolase domain"/>
    <property type="match status" value="1"/>
</dbReference>
<evidence type="ECO:0000256" key="6">
    <source>
        <dbReference type="NCBIfam" id="TIGR01227"/>
    </source>
</evidence>
<keyword evidence="2 5" id="KW-0378">Hydrolase</keyword>
<dbReference type="HAMAP" id="MF_00737">
    <property type="entry name" value="Formimidoylglutam"/>
    <property type="match status" value="1"/>
</dbReference>
<comment type="pathway">
    <text evidence="5">Amino-acid degradation; L-histidine degradation into L-glutamate; L-glutamate from N-formimidoyl-L-glutamate (hydrolase route): step 1/1.</text>
</comment>
<dbReference type="EMBL" id="SGXG01000001">
    <property type="protein sequence ID" value="RZS96837.1"/>
    <property type="molecule type" value="Genomic_DNA"/>
</dbReference>
<comment type="cofactor">
    <cofactor evidence="5 7">
        <name>Mn(2+)</name>
        <dbReference type="ChEBI" id="CHEBI:29035"/>
    </cofactor>
    <text evidence="5 7">Binds 2 manganese ions per subunit.</text>
</comment>
<dbReference type="PROSITE" id="PS51409">
    <property type="entry name" value="ARGINASE_2"/>
    <property type="match status" value="1"/>
</dbReference>
<evidence type="ECO:0000256" key="3">
    <source>
        <dbReference type="ARBA" id="ARBA00022808"/>
    </source>
</evidence>
<dbReference type="RefSeq" id="WP_130275701.1">
    <property type="nucleotide sequence ID" value="NZ_SGXG01000001.1"/>
</dbReference>
<dbReference type="EC" id="3.5.3.8" evidence="5 6"/>
<comment type="catalytic activity">
    <reaction evidence="5">
        <text>N-formimidoyl-L-glutamate + H2O = formamide + L-glutamate</text>
        <dbReference type="Rhea" id="RHEA:22492"/>
        <dbReference type="ChEBI" id="CHEBI:15377"/>
        <dbReference type="ChEBI" id="CHEBI:16397"/>
        <dbReference type="ChEBI" id="CHEBI:29985"/>
        <dbReference type="ChEBI" id="CHEBI:58928"/>
        <dbReference type="EC" id="3.5.3.8"/>
    </reaction>
</comment>
<dbReference type="NCBIfam" id="TIGR01227">
    <property type="entry name" value="hutG"/>
    <property type="match status" value="1"/>
</dbReference>
<evidence type="ECO:0000256" key="4">
    <source>
        <dbReference type="ARBA" id="ARBA00023211"/>
    </source>
</evidence>
<feature type="binding site" evidence="5 7">
    <location>
        <position position="160"/>
    </location>
    <ligand>
        <name>Mn(2+)</name>
        <dbReference type="ChEBI" id="CHEBI:29035"/>
        <label>1</label>
    </ligand>
</feature>
<comment type="caution">
    <text evidence="9">The sequence shown here is derived from an EMBL/GenBank/DDBJ whole genome shotgun (WGS) entry which is preliminary data.</text>
</comment>
<gene>
    <name evidence="5" type="primary">hutG</name>
    <name evidence="9" type="ORF">BC751_2432</name>
</gene>
<protein>
    <recommendedName>
        <fullName evidence="5 6">Formimidoylglutamase</fullName>
        <ecNumber evidence="5 6">3.5.3.8</ecNumber>
    </recommendedName>
    <alternativeName>
        <fullName evidence="5">Formiminoglutamase</fullName>
    </alternativeName>
    <alternativeName>
        <fullName evidence="5">Formiminoglutamate hydrolase</fullName>
    </alternativeName>
</protein>
<dbReference type="PANTHER" id="PTHR11358">
    <property type="entry name" value="ARGINASE/AGMATINASE"/>
    <property type="match status" value="1"/>
</dbReference>
<dbReference type="PIRSF" id="PIRSF036979">
    <property type="entry name" value="Arginase"/>
    <property type="match status" value="1"/>
</dbReference>
<keyword evidence="1 5" id="KW-0479">Metal-binding</keyword>
<dbReference type="UniPathway" id="UPA00379">
    <property type="reaction ID" value="UER00552"/>
</dbReference>
<evidence type="ECO:0000256" key="5">
    <source>
        <dbReference type="HAMAP-Rule" id="MF_00737"/>
    </source>
</evidence>
<comment type="function">
    <text evidence="5">Catalyzes the conversion of N-formimidoyl-L-glutamate to L-glutamate and formamide.</text>
</comment>
<keyword evidence="4 5" id="KW-0464">Manganese</keyword>